<reference evidence="1 2" key="1">
    <citation type="journal article" date="2014" name="Genome Biol. Evol.">
        <title>The genome of the myxosporean Thelohanellus kitauei shows adaptations to nutrient acquisition within its fish host.</title>
        <authorList>
            <person name="Yang Y."/>
            <person name="Xiong J."/>
            <person name="Zhou Z."/>
            <person name="Huo F."/>
            <person name="Miao W."/>
            <person name="Ran C."/>
            <person name="Liu Y."/>
            <person name="Zhang J."/>
            <person name="Feng J."/>
            <person name="Wang M."/>
            <person name="Wang M."/>
            <person name="Wang L."/>
            <person name="Yao B."/>
        </authorList>
    </citation>
    <scope>NUCLEOTIDE SEQUENCE [LARGE SCALE GENOMIC DNA]</scope>
    <source>
        <strain evidence="1">Wuqing</strain>
    </source>
</reference>
<protein>
    <submittedName>
        <fullName evidence="1">Uncharacterized protein</fullName>
    </submittedName>
</protein>
<evidence type="ECO:0000313" key="1">
    <source>
        <dbReference type="EMBL" id="KII65757.1"/>
    </source>
</evidence>
<proteinExistence type="predicted"/>
<evidence type="ECO:0000313" key="2">
    <source>
        <dbReference type="Proteomes" id="UP000031668"/>
    </source>
</evidence>
<organism evidence="1 2">
    <name type="scientific">Thelohanellus kitauei</name>
    <name type="common">Myxosporean</name>
    <dbReference type="NCBI Taxonomy" id="669202"/>
    <lineage>
        <taxon>Eukaryota</taxon>
        <taxon>Metazoa</taxon>
        <taxon>Cnidaria</taxon>
        <taxon>Myxozoa</taxon>
        <taxon>Myxosporea</taxon>
        <taxon>Bivalvulida</taxon>
        <taxon>Platysporina</taxon>
        <taxon>Myxobolidae</taxon>
        <taxon>Thelohanellus</taxon>
    </lineage>
</organism>
<gene>
    <name evidence="1" type="ORF">RF11_04390</name>
</gene>
<dbReference type="Proteomes" id="UP000031668">
    <property type="component" value="Unassembled WGS sequence"/>
</dbReference>
<dbReference type="EMBL" id="JWZT01003733">
    <property type="protein sequence ID" value="KII65757.1"/>
    <property type="molecule type" value="Genomic_DNA"/>
</dbReference>
<comment type="caution">
    <text evidence="1">The sequence shown here is derived from an EMBL/GenBank/DDBJ whole genome shotgun (WGS) entry which is preliminary data.</text>
</comment>
<keyword evidence="2" id="KW-1185">Reference proteome</keyword>
<dbReference type="AlphaFoldDB" id="A0A0C2MVU2"/>
<accession>A0A0C2MVU2</accession>
<name>A0A0C2MVU2_THEKT</name>
<sequence>MCRVLKDIRKTRSITQDIIQHLPLEIRRDDTNRLIVYHNISVTIVECIFDYLGRPGAKTQCTAVRRFLHILHLEKLIRKLVQIAYHPRDSKLEGIIIESKMGSSKYTILSWISQLTSLVEYLQADTLIITSIKILCVLKLIDRSTVVGPPNHESLLLKWKNVKPDRSLHLHTVQPSVEWLNASIGSKCSHIAYIEAKNVLHLKWLLDFIPEAFPKSKIRKPFQKRQLILSSGEPLVTAYVFKSSHDIGKLALKSNAPLKIRKVFPNKLTFIISYNRIIQTHKRPIGPFKRTGENGAAQATIAAVKSRKFRLATMLSFSVFIVLIAPGL</sequence>